<organism evidence="2 3">
    <name type="scientific">Breoghania corrubedonensis</name>
    <dbReference type="NCBI Taxonomy" id="665038"/>
    <lineage>
        <taxon>Bacteria</taxon>
        <taxon>Pseudomonadati</taxon>
        <taxon>Pseudomonadota</taxon>
        <taxon>Alphaproteobacteria</taxon>
        <taxon>Hyphomicrobiales</taxon>
        <taxon>Stappiaceae</taxon>
        <taxon>Breoghania</taxon>
    </lineage>
</organism>
<dbReference type="OrthoDB" id="7374881at2"/>
<dbReference type="EMBL" id="QAYG01000017">
    <property type="protein sequence ID" value="PTW53190.1"/>
    <property type="molecule type" value="Genomic_DNA"/>
</dbReference>
<proteinExistence type="predicted"/>
<dbReference type="PROSITE" id="PS51257">
    <property type="entry name" value="PROKAR_LIPOPROTEIN"/>
    <property type="match status" value="1"/>
</dbReference>
<evidence type="ECO:0000313" key="2">
    <source>
        <dbReference type="EMBL" id="PTW53190.1"/>
    </source>
</evidence>
<dbReference type="RefSeq" id="WP_107992128.1">
    <property type="nucleotide sequence ID" value="NZ_QAYG01000017.1"/>
</dbReference>
<keyword evidence="1" id="KW-0732">Signal</keyword>
<accession>A0A2T5UNV0</accession>
<keyword evidence="3" id="KW-1185">Reference proteome</keyword>
<gene>
    <name evidence="2" type="ORF">C8N35_1176</name>
</gene>
<evidence type="ECO:0000313" key="3">
    <source>
        <dbReference type="Proteomes" id="UP000244081"/>
    </source>
</evidence>
<evidence type="ECO:0000256" key="1">
    <source>
        <dbReference type="SAM" id="SignalP"/>
    </source>
</evidence>
<evidence type="ECO:0008006" key="4">
    <source>
        <dbReference type="Google" id="ProtNLM"/>
    </source>
</evidence>
<protein>
    <recommendedName>
        <fullName evidence="4">Lipoprotein</fullName>
    </recommendedName>
</protein>
<dbReference type="AlphaFoldDB" id="A0A2T5UNV0"/>
<feature type="chain" id="PRO_5015667946" description="Lipoprotein" evidence="1">
    <location>
        <begin position="24"/>
        <end position="181"/>
    </location>
</feature>
<comment type="caution">
    <text evidence="2">The sequence shown here is derived from an EMBL/GenBank/DDBJ whole genome shotgun (WGS) entry which is preliminary data.</text>
</comment>
<name>A0A2T5UNV0_9HYPH</name>
<reference evidence="2 3" key="1">
    <citation type="submission" date="2018-04" db="EMBL/GenBank/DDBJ databases">
        <title>Genomic Encyclopedia of Archaeal and Bacterial Type Strains, Phase II (KMG-II): from individual species to whole genera.</title>
        <authorList>
            <person name="Goeker M."/>
        </authorList>
    </citation>
    <scope>NUCLEOTIDE SEQUENCE [LARGE SCALE GENOMIC DNA]</scope>
    <source>
        <strain evidence="2 3">DSM 23382</strain>
    </source>
</reference>
<dbReference type="Proteomes" id="UP000244081">
    <property type="component" value="Unassembled WGS sequence"/>
</dbReference>
<feature type="signal peptide" evidence="1">
    <location>
        <begin position="1"/>
        <end position="23"/>
    </location>
</feature>
<sequence length="181" mass="18925">MNERRFFPFLRTTALLAGLLALAGCGGTVPPALVGTAAAPQSHSSQTGRPAAPPVPASQATFAFEPFVGVPGNTADSLSRRIGEEAKAQGLTIVRRIGAPATYRVKGHLSAVGDNSSSTVIYVFDVYDANGNRLHRFSGQETSNETSADPWSGIDGNALDLLAKRTVMALQSWLTSAPDGQ</sequence>